<dbReference type="EMBL" id="JBHSLC010000081">
    <property type="protein sequence ID" value="MFC5358135.1"/>
    <property type="molecule type" value="Genomic_DNA"/>
</dbReference>
<dbReference type="RefSeq" id="WP_376997831.1">
    <property type="nucleotide sequence ID" value="NZ_JBHSLC010000081.1"/>
</dbReference>
<evidence type="ECO:0000256" key="1">
    <source>
        <dbReference type="SAM" id="MobiDB-lite"/>
    </source>
</evidence>
<organism evidence="2 3">
    <name type="scientific">Azospirillum himalayense</name>
    <dbReference type="NCBI Taxonomy" id="654847"/>
    <lineage>
        <taxon>Bacteria</taxon>
        <taxon>Pseudomonadati</taxon>
        <taxon>Pseudomonadota</taxon>
        <taxon>Alphaproteobacteria</taxon>
        <taxon>Rhodospirillales</taxon>
        <taxon>Azospirillaceae</taxon>
        <taxon>Azospirillum</taxon>
    </lineage>
</organism>
<reference evidence="3" key="1">
    <citation type="journal article" date="2019" name="Int. J. Syst. Evol. Microbiol.">
        <title>The Global Catalogue of Microorganisms (GCM) 10K type strain sequencing project: providing services to taxonomists for standard genome sequencing and annotation.</title>
        <authorList>
            <consortium name="The Broad Institute Genomics Platform"/>
            <consortium name="The Broad Institute Genome Sequencing Center for Infectious Disease"/>
            <person name="Wu L."/>
            <person name="Ma J."/>
        </authorList>
    </citation>
    <scope>NUCLEOTIDE SEQUENCE [LARGE SCALE GENOMIC DNA]</scope>
    <source>
        <strain evidence="3">CCUG 58760</strain>
    </source>
</reference>
<feature type="region of interest" description="Disordered" evidence="1">
    <location>
        <begin position="1"/>
        <end position="35"/>
    </location>
</feature>
<accession>A0ABW0GAN9</accession>
<keyword evidence="3" id="KW-1185">Reference proteome</keyword>
<comment type="caution">
    <text evidence="2">The sequence shown here is derived from an EMBL/GenBank/DDBJ whole genome shotgun (WGS) entry which is preliminary data.</text>
</comment>
<sequence length="200" mass="21945">MSAQILPLPLAAPQPQQPVEPKQQTPRGPTYTTVQGNKYEAGRDIAEVAKLVRGDIKAAIAAGTLPAGIKCGVRIERYSMGRSLHLSVSACPIMVVNPVYVRWQRDNPHACMFEAPPDARDRFSPEGQHVIDTLEGIVDAYNRRVTSDQPDDYSNVSFYTNIAFALDLREEQSKTILALQSEVSLRNAWKPAGANSATQV</sequence>
<evidence type="ECO:0000313" key="3">
    <source>
        <dbReference type="Proteomes" id="UP001596166"/>
    </source>
</evidence>
<evidence type="ECO:0000313" key="2">
    <source>
        <dbReference type="EMBL" id="MFC5358135.1"/>
    </source>
</evidence>
<protein>
    <submittedName>
        <fullName evidence="2">Uncharacterized protein</fullName>
    </submittedName>
</protein>
<gene>
    <name evidence="2" type="ORF">ACFPMG_24415</name>
</gene>
<name>A0ABW0GAN9_9PROT</name>
<dbReference type="Proteomes" id="UP001596166">
    <property type="component" value="Unassembled WGS sequence"/>
</dbReference>
<proteinExistence type="predicted"/>